<proteinExistence type="predicted"/>
<gene>
    <name evidence="1" type="ORF">UFOVP1158_37</name>
</gene>
<sequence length="689" mass="71869">MAGTVQYASHSNFFTGIVRDIPRHLIPDGAVYDAVNIVITNSGSLSKRSGSTRILDNETDMIPSQLAAQRSANADGNSFLYPAAVVTGTLHVASVPYQEASELVNATQFTTGISANSISTPTTYGDSAVYPLATSQAEASPLAWCGGVNFAEHVEAESTTVVSCTTASGDPVITVGSTAAGKMRQGGYVHLSNATGNEYTGRIVGVSSTTITVDPAPIYVPAAVYTSAKYYPILQQVGTNNDGQWISSAGCVGTFSSGGDSRLVIGDVSIVNAGSPTNITRHPNRLMWSVREAADATVKTGLTTTCDGLVQATRAGFPQLNFIDIEDIERIIAVVPVGSGNMMVLGTKNCVMLSGYLLTQSGGIADATLSRGGITANIRAFSQQVGCLTANSVQRTTAGVFFAAADGVYLTDGSTLVNTMTKKIANLWGASTAGVNSFSFNESIFGGPDGFGSGVQSTGILGSANINDSHYYISTASGGFLCDLRNQFGWTRFAQGQLEIGSSATDPDQASNRVYATKPGSSLGTASITPGTSGIDRVFRIDRVVVPDNQPFDVDGTGINSTVVTRAYAEGDPAQKRRYRHAMFTYNMFGGTIFYPSSTTYPSTELFTGIGVGSFSVSSTSGLAADGIDVPLGSVDATSFASKSDVTRFDGQVLSPAVTYTITTSDYPPSFSLFEVTNGFNALRPGRVV</sequence>
<organism evidence="1">
    <name type="scientific">uncultured Caudovirales phage</name>
    <dbReference type="NCBI Taxonomy" id="2100421"/>
    <lineage>
        <taxon>Viruses</taxon>
        <taxon>Duplodnaviria</taxon>
        <taxon>Heunggongvirae</taxon>
        <taxon>Uroviricota</taxon>
        <taxon>Caudoviricetes</taxon>
        <taxon>Peduoviridae</taxon>
        <taxon>Maltschvirus</taxon>
        <taxon>Maltschvirus maltsch</taxon>
    </lineage>
</organism>
<protein>
    <submittedName>
        <fullName evidence="1">Uncharacterized protein</fullName>
    </submittedName>
</protein>
<evidence type="ECO:0000313" key="1">
    <source>
        <dbReference type="EMBL" id="CAB4187632.1"/>
    </source>
</evidence>
<dbReference type="EMBL" id="LR797105">
    <property type="protein sequence ID" value="CAB4187632.1"/>
    <property type="molecule type" value="Genomic_DNA"/>
</dbReference>
<reference evidence="1" key="1">
    <citation type="submission" date="2020-05" db="EMBL/GenBank/DDBJ databases">
        <authorList>
            <person name="Chiriac C."/>
            <person name="Salcher M."/>
            <person name="Ghai R."/>
            <person name="Kavagutti S V."/>
        </authorList>
    </citation>
    <scope>NUCLEOTIDE SEQUENCE</scope>
</reference>
<name>A0A6J5QV10_9CAUD</name>
<accession>A0A6J5QV10</accession>